<feature type="transmembrane region" description="Helical" evidence="1">
    <location>
        <begin position="144"/>
        <end position="165"/>
    </location>
</feature>
<evidence type="ECO:0000256" key="1">
    <source>
        <dbReference type="SAM" id="Phobius"/>
    </source>
</evidence>
<dbReference type="EMBL" id="DSMG01000082">
    <property type="protein sequence ID" value="HDX31348.1"/>
    <property type="molecule type" value="Genomic_DNA"/>
</dbReference>
<gene>
    <name evidence="2" type="ORF">ENQ20_07620</name>
</gene>
<keyword evidence="1" id="KW-1133">Transmembrane helix</keyword>
<protein>
    <submittedName>
        <fullName evidence="2">Uncharacterized protein</fullName>
    </submittedName>
</protein>
<comment type="caution">
    <text evidence="2">The sequence shown here is derived from an EMBL/GenBank/DDBJ whole genome shotgun (WGS) entry which is preliminary data.</text>
</comment>
<name>A0A7C1JWE2_9CHLR</name>
<reference evidence="2" key="1">
    <citation type="journal article" date="2020" name="mSystems">
        <title>Genome- and Community-Level Interaction Insights into Carbon Utilization and Element Cycling Functions of Hydrothermarchaeota in Hydrothermal Sediment.</title>
        <authorList>
            <person name="Zhou Z."/>
            <person name="Liu Y."/>
            <person name="Xu W."/>
            <person name="Pan J."/>
            <person name="Luo Z.H."/>
            <person name="Li M."/>
        </authorList>
    </citation>
    <scope>NUCLEOTIDE SEQUENCE [LARGE SCALE GENOMIC DNA]</scope>
    <source>
        <strain evidence="2">SpSt-289</strain>
    </source>
</reference>
<accession>A0A7C1JWE2</accession>
<keyword evidence="1" id="KW-0472">Membrane</keyword>
<evidence type="ECO:0000313" key="2">
    <source>
        <dbReference type="EMBL" id="HDX31348.1"/>
    </source>
</evidence>
<proteinExistence type="predicted"/>
<organism evidence="2">
    <name type="scientific">Caldilinea aerophila</name>
    <dbReference type="NCBI Taxonomy" id="133453"/>
    <lineage>
        <taxon>Bacteria</taxon>
        <taxon>Bacillati</taxon>
        <taxon>Chloroflexota</taxon>
        <taxon>Caldilineae</taxon>
        <taxon>Caldilineales</taxon>
        <taxon>Caldilineaceae</taxon>
        <taxon>Caldilinea</taxon>
    </lineage>
</organism>
<dbReference type="AlphaFoldDB" id="A0A7C1JWE2"/>
<sequence>MSSKIGQSERIAAEMQHAPSLEDTAGRAVWIVNRYRLQPSDLPEGRFVGQIHSVNTQGLDALTPLVYIAGLSKPVALSEADVQTLVRLSGSPFAGDWIGLTVAFGVVEEAIPGREHRQVVRLFVPGAEAAFLRRSSPAAHRRQPVGLIVGLAVLLALLAFSMLMMEQRVTLEAFLEQVASWVGR</sequence>
<keyword evidence="1" id="KW-0812">Transmembrane</keyword>